<dbReference type="EMBL" id="UARK01000001">
    <property type="protein sequence ID" value="SPW24452.1"/>
    <property type="molecule type" value="Genomic_DNA"/>
</dbReference>
<dbReference type="AlphaFoldDB" id="A0A6H9XRX6"/>
<protein>
    <submittedName>
        <fullName evidence="2">Uncharacterized protein</fullName>
    </submittedName>
</protein>
<evidence type="ECO:0000313" key="2">
    <source>
        <dbReference type="EMBL" id="SPW24452.1"/>
    </source>
</evidence>
<organism evidence="2 3">
    <name type="scientific">Corynebacterium matruchotii</name>
    <dbReference type="NCBI Taxonomy" id="43768"/>
    <lineage>
        <taxon>Bacteria</taxon>
        <taxon>Bacillati</taxon>
        <taxon>Actinomycetota</taxon>
        <taxon>Actinomycetes</taxon>
        <taxon>Mycobacteriales</taxon>
        <taxon>Corynebacteriaceae</taxon>
        <taxon>Corynebacterium</taxon>
    </lineage>
</organism>
<feature type="transmembrane region" description="Helical" evidence="1">
    <location>
        <begin position="80"/>
        <end position="100"/>
    </location>
</feature>
<reference evidence="2 3" key="1">
    <citation type="submission" date="2018-06" db="EMBL/GenBank/DDBJ databases">
        <authorList>
            <consortium name="Pathogen Informatics"/>
            <person name="Doyle S."/>
        </authorList>
    </citation>
    <scope>NUCLEOTIDE SEQUENCE [LARGE SCALE GENOMIC DNA]</scope>
    <source>
        <strain evidence="2 3">NCTC10254</strain>
    </source>
</reference>
<dbReference type="RefSeq" id="WP_005526730.1">
    <property type="nucleotide sequence ID" value="NZ_CP050134.2"/>
</dbReference>
<sequence>MSTLFDSSTKPTLNIALKRLAFYGIVLGLVSQIMSVVISFMTGSGRLSYESFTTGLGLALGCSIALLLDGKVNNHIRTAIAVVLSIAAMVGLTYGASTLFHS</sequence>
<accession>A0A6H9XRX6</accession>
<evidence type="ECO:0000313" key="3">
    <source>
        <dbReference type="Proteomes" id="UP000249886"/>
    </source>
</evidence>
<feature type="transmembrane region" description="Helical" evidence="1">
    <location>
        <begin position="47"/>
        <end position="68"/>
    </location>
</feature>
<keyword evidence="1" id="KW-1133">Transmembrane helix</keyword>
<feature type="transmembrane region" description="Helical" evidence="1">
    <location>
        <begin position="20"/>
        <end position="41"/>
    </location>
</feature>
<keyword evidence="1" id="KW-0472">Membrane</keyword>
<gene>
    <name evidence="2" type="ORF">NCTC10254_00833</name>
</gene>
<evidence type="ECO:0000256" key="1">
    <source>
        <dbReference type="SAM" id="Phobius"/>
    </source>
</evidence>
<proteinExistence type="predicted"/>
<keyword evidence="1" id="KW-0812">Transmembrane</keyword>
<name>A0A6H9XRX6_9CORY</name>
<dbReference type="GeneID" id="84574729"/>
<comment type="caution">
    <text evidence="2">The sequence shown here is derived from an EMBL/GenBank/DDBJ whole genome shotgun (WGS) entry which is preliminary data.</text>
</comment>
<dbReference type="Proteomes" id="UP000249886">
    <property type="component" value="Unassembled WGS sequence"/>
</dbReference>